<feature type="region of interest" description="Disordered" evidence="2">
    <location>
        <begin position="475"/>
        <end position="622"/>
    </location>
</feature>
<dbReference type="Proteomes" id="UP000094828">
    <property type="component" value="Unassembled WGS sequence"/>
</dbReference>
<sequence length="622" mass="65638">MQVRIHTHRWRAALVWGLCLCQSFLSYPGLSSSSGMAFAQNGNAPVAGEVVQITASRTKLEIAERFARVVQFPRKILRVDGFDPAVLSVTALAHDQLRVQGITEGITTMVITDENGAITTIDVMVAGDARLLQAVLSREYPNTSVTVTKLKDNVLLRGWVVEPQQITEIVDIAKLYYPNVLNQMKMGGPQQVQLRCKVMEVQRSKLRSLGLNFTYLGRNVAFSSTPGAISPLDAFTVPIGGPPGVGLAQSGFRNATMSLGIVGDDFAFGGLLEALREEGLLKIQAEPTILTRSGEPAKIVSGGEFPIPVPQGLGTIAIEWREFGVRLESVPMILSPNRLKQTIIAEVSERDLTNAVTLNSTTVPGLTKRTVETQVEMNFGQTLAIGGLISSRKTAQTSKIPFLGELPYVGAAFRRVNYDEAETELLVLITPEFVSAMDPAQVPDKLPGTASAVPTDRELFGHGVIEVPNYGDPCPNCGPRGGSSTPSGVTGSGLSPIPADYPLPPAAPGLITPGGPLPPPPSPGISNPGAAQPSGPWPTERSTPAPQEFVPPISSPTGSPGDIPAPPGVTRSRNNASSQSVAGSSKFSGPRTPATNRPDVEQAGSRNPGSGGLIQPVSGTRP</sequence>
<gene>
    <name evidence="5" type="ORF">A6X21_11615</name>
</gene>
<reference evidence="5 6" key="1">
    <citation type="submission" date="2016-05" db="EMBL/GenBank/DDBJ databases">
        <title>Genomic and physiological characterization of Planctopirus sp. isolated from fresh water lake.</title>
        <authorList>
            <person name="Subhash Y."/>
            <person name="Ramana C."/>
        </authorList>
    </citation>
    <scope>NUCLEOTIDE SEQUENCE [LARGE SCALE GENOMIC DNA]</scope>
    <source>
        <strain evidence="5 6">JC280</strain>
    </source>
</reference>
<comment type="similarity">
    <text evidence="1">Belongs to the bacterial secretin family.</text>
</comment>
<organism evidence="5 6">
    <name type="scientific">Planctopirus hydrillae</name>
    <dbReference type="NCBI Taxonomy" id="1841610"/>
    <lineage>
        <taxon>Bacteria</taxon>
        <taxon>Pseudomonadati</taxon>
        <taxon>Planctomycetota</taxon>
        <taxon>Planctomycetia</taxon>
        <taxon>Planctomycetales</taxon>
        <taxon>Planctomycetaceae</taxon>
        <taxon>Planctopirus</taxon>
    </lineage>
</organism>
<dbReference type="InterPro" id="IPR001775">
    <property type="entry name" value="GspD/PilQ"/>
</dbReference>
<feature type="compositionally biased region" description="Low complexity" evidence="2">
    <location>
        <begin position="482"/>
        <end position="496"/>
    </location>
</feature>
<evidence type="ECO:0000259" key="3">
    <source>
        <dbReference type="Pfam" id="PF00263"/>
    </source>
</evidence>
<protein>
    <submittedName>
        <fullName evidence="5">Uncharacterized protein</fullName>
    </submittedName>
</protein>
<dbReference type="PANTHER" id="PTHR30332">
    <property type="entry name" value="PROBABLE GENERAL SECRETION PATHWAY PROTEIN D"/>
    <property type="match status" value="1"/>
</dbReference>
<dbReference type="InterPro" id="IPR004846">
    <property type="entry name" value="T2SS/T3SS_dom"/>
</dbReference>
<evidence type="ECO:0000256" key="2">
    <source>
        <dbReference type="SAM" id="MobiDB-lite"/>
    </source>
</evidence>
<dbReference type="InterPro" id="IPR050810">
    <property type="entry name" value="Bact_Secretion_Sys_Channel"/>
</dbReference>
<evidence type="ECO:0000256" key="1">
    <source>
        <dbReference type="RuleBase" id="RU004003"/>
    </source>
</evidence>
<dbReference type="GO" id="GO:0009306">
    <property type="term" value="P:protein secretion"/>
    <property type="evidence" value="ECO:0007669"/>
    <property type="project" value="InterPro"/>
</dbReference>
<dbReference type="RefSeq" id="WP_068851354.1">
    <property type="nucleotide sequence ID" value="NZ_LYDR01000152.1"/>
</dbReference>
<dbReference type="STRING" id="1841610.A6X21_11615"/>
<dbReference type="GO" id="GO:0015627">
    <property type="term" value="C:type II protein secretion system complex"/>
    <property type="evidence" value="ECO:0007669"/>
    <property type="project" value="TreeGrafter"/>
</dbReference>
<proteinExistence type="inferred from homology"/>
<dbReference type="PRINTS" id="PR00811">
    <property type="entry name" value="BCTERIALGSPD"/>
</dbReference>
<dbReference type="EMBL" id="LYDR01000152">
    <property type="protein sequence ID" value="ODA28382.1"/>
    <property type="molecule type" value="Genomic_DNA"/>
</dbReference>
<dbReference type="OrthoDB" id="9779724at2"/>
<feature type="domain" description="Pilus formation protein N-terminal" evidence="4">
    <location>
        <begin position="58"/>
        <end position="126"/>
    </location>
</feature>
<keyword evidence="6" id="KW-1185">Reference proteome</keyword>
<name>A0A1C3E559_9PLAN</name>
<dbReference type="InterPro" id="IPR032789">
    <property type="entry name" value="T2SS-T3SS_pil_N"/>
</dbReference>
<comment type="caution">
    <text evidence="5">The sequence shown here is derived from an EMBL/GenBank/DDBJ whole genome shotgun (WGS) entry which is preliminary data.</text>
</comment>
<evidence type="ECO:0000313" key="6">
    <source>
        <dbReference type="Proteomes" id="UP000094828"/>
    </source>
</evidence>
<dbReference type="PANTHER" id="PTHR30332:SF17">
    <property type="entry name" value="TYPE IV PILIATION SYSTEM PROTEIN DR_0774-RELATED"/>
    <property type="match status" value="1"/>
</dbReference>
<evidence type="ECO:0000313" key="5">
    <source>
        <dbReference type="EMBL" id="ODA28382.1"/>
    </source>
</evidence>
<accession>A0A1C3E559</accession>
<dbReference type="AlphaFoldDB" id="A0A1C3E559"/>
<dbReference type="Pfam" id="PF00263">
    <property type="entry name" value="Secretin"/>
    <property type="match status" value="1"/>
</dbReference>
<dbReference type="Pfam" id="PF13629">
    <property type="entry name" value="T2SS-T3SS_pil_N"/>
    <property type="match status" value="1"/>
</dbReference>
<feature type="domain" description="Type II/III secretion system secretin-like" evidence="3">
    <location>
        <begin position="274"/>
        <end position="434"/>
    </location>
</feature>
<feature type="compositionally biased region" description="Polar residues" evidence="2">
    <location>
        <begin position="571"/>
        <end position="587"/>
    </location>
</feature>
<evidence type="ECO:0000259" key="4">
    <source>
        <dbReference type="Pfam" id="PF13629"/>
    </source>
</evidence>